<dbReference type="Proteomes" id="UP000821845">
    <property type="component" value="Chromosome 1"/>
</dbReference>
<organism evidence="1 2">
    <name type="scientific">Hyalomma asiaticum</name>
    <name type="common">Tick</name>
    <dbReference type="NCBI Taxonomy" id="266040"/>
    <lineage>
        <taxon>Eukaryota</taxon>
        <taxon>Metazoa</taxon>
        <taxon>Ecdysozoa</taxon>
        <taxon>Arthropoda</taxon>
        <taxon>Chelicerata</taxon>
        <taxon>Arachnida</taxon>
        <taxon>Acari</taxon>
        <taxon>Parasitiformes</taxon>
        <taxon>Ixodida</taxon>
        <taxon>Ixodoidea</taxon>
        <taxon>Ixodidae</taxon>
        <taxon>Hyalomminae</taxon>
        <taxon>Hyalomma</taxon>
    </lineage>
</organism>
<gene>
    <name evidence="1" type="ORF">HPB50_014609</name>
</gene>
<reference evidence="1" key="1">
    <citation type="submission" date="2020-05" db="EMBL/GenBank/DDBJ databases">
        <title>Large-scale comparative analyses of tick genomes elucidate their genetic diversity and vector capacities.</title>
        <authorList>
            <person name="Jia N."/>
            <person name="Wang J."/>
            <person name="Shi W."/>
            <person name="Du L."/>
            <person name="Sun Y."/>
            <person name="Zhan W."/>
            <person name="Jiang J."/>
            <person name="Wang Q."/>
            <person name="Zhang B."/>
            <person name="Ji P."/>
            <person name="Sakyi L.B."/>
            <person name="Cui X."/>
            <person name="Yuan T."/>
            <person name="Jiang B."/>
            <person name="Yang W."/>
            <person name="Lam T.T.-Y."/>
            <person name="Chang Q."/>
            <person name="Ding S."/>
            <person name="Wang X."/>
            <person name="Zhu J."/>
            <person name="Ruan X."/>
            <person name="Zhao L."/>
            <person name="Wei J."/>
            <person name="Que T."/>
            <person name="Du C."/>
            <person name="Cheng J."/>
            <person name="Dai P."/>
            <person name="Han X."/>
            <person name="Huang E."/>
            <person name="Gao Y."/>
            <person name="Liu J."/>
            <person name="Shao H."/>
            <person name="Ye R."/>
            <person name="Li L."/>
            <person name="Wei W."/>
            <person name="Wang X."/>
            <person name="Wang C."/>
            <person name="Yang T."/>
            <person name="Huo Q."/>
            <person name="Li W."/>
            <person name="Guo W."/>
            <person name="Chen H."/>
            <person name="Zhou L."/>
            <person name="Ni X."/>
            <person name="Tian J."/>
            <person name="Zhou Y."/>
            <person name="Sheng Y."/>
            <person name="Liu T."/>
            <person name="Pan Y."/>
            <person name="Xia L."/>
            <person name="Li J."/>
            <person name="Zhao F."/>
            <person name="Cao W."/>
        </authorList>
    </citation>
    <scope>NUCLEOTIDE SEQUENCE</scope>
    <source>
        <strain evidence="1">Hyas-2018</strain>
    </source>
</reference>
<sequence>MSASSCEGLATHLAVLVQRRLAALMAAAALRETMAHCRRSFASDWRVGRRARPGLFPSGSFSEGSGAPFPSGRRFHWRRPGGCPHGRLRAGPVGALLLPPQQQHPGRGAGGTRPVRHSCVHKDQTSCRTPPRALRLLRRSSVDPRFVLLASE</sequence>
<name>A0ACB7TIS4_HYAAI</name>
<protein>
    <submittedName>
        <fullName evidence="1">Uncharacterized protein</fullName>
    </submittedName>
</protein>
<evidence type="ECO:0000313" key="2">
    <source>
        <dbReference type="Proteomes" id="UP000821845"/>
    </source>
</evidence>
<proteinExistence type="predicted"/>
<keyword evidence="2" id="KW-1185">Reference proteome</keyword>
<evidence type="ECO:0000313" key="1">
    <source>
        <dbReference type="EMBL" id="KAH6946695.1"/>
    </source>
</evidence>
<comment type="caution">
    <text evidence="1">The sequence shown here is derived from an EMBL/GenBank/DDBJ whole genome shotgun (WGS) entry which is preliminary data.</text>
</comment>
<accession>A0ACB7TIS4</accession>
<dbReference type="EMBL" id="CM023481">
    <property type="protein sequence ID" value="KAH6946695.1"/>
    <property type="molecule type" value="Genomic_DNA"/>
</dbReference>